<feature type="signal peptide" evidence="3">
    <location>
        <begin position="1"/>
        <end position="23"/>
    </location>
</feature>
<comment type="caution">
    <text evidence="4">The sequence shown here is derived from an EMBL/GenBank/DDBJ whole genome shotgun (WGS) entry which is preliminary data.</text>
</comment>
<keyword evidence="3" id="KW-0732">Signal</keyword>
<dbReference type="EMBL" id="JAJOMB010000001">
    <property type="protein sequence ID" value="MCD5309855.1"/>
    <property type="molecule type" value="Genomic_DNA"/>
</dbReference>
<evidence type="ECO:0000256" key="3">
    <source>
        <dbReference type="SAM" id="SignalP"/>
    </source>
</evidence>
<evidence type="ECO:0000256" key="1">
    <source>
        <dbReference type="SAM" id="MobiDB-lite"/>
    </source>
</evidence>
<gene>
    <name evidence="4" type="ORF">LR394_03035</name>
</gene>
<feature type="region of interest" description="Disordered" evidence="1">
    <location>
        <begin position="65"/>
        <end position="98"/>
    </location>
</feature>
<feature type="chain" id="PRO_5040893093" evidence="3">
    <location>
        <begin position="24"/>
        <end position="98"/>
    </location>
</feature>
<accession>A0A9X1N9Z1</accession>
<dbReference type="RefSeq" id="WP_231438771.1">
    <property type="nucleotide sequence ID" value="NZ_JAJOMB010000001.1"/>
</dbReference>
<evidence type="ECO:0000313" key="5">
    <source>
        <dbReference type="Proteomes" id="UP001138997"/>
    </source>
</evidence>
<dbReference type="AlphaFoldDB" id="A0A9X1N9Z1"/>
<protein>
    <submittedName>
        <fullName evidence="4">Uncharacterized protein</fullName>
    </submittedName>
</protein>
<keyword evidence="5" id="KW-1185">Reference proteome</keyword>
<feature type="compositionally biased region" description="Basic and acidic residues" evidence="1">
    <location>
        <begin position="80"/>
        <end position="98"/>
    </location>
</feature>
<sequence length="98" mass="10407">MKPLLVGCAIAAVLAGPSLYAQYAGGGLDGETALTRYLIMAVFCSIGAALILMLMARYQKEWEAKDEEEAREAAQSAAEADARRAAEEAEARRSGQPT</sequence>
<evidence type="ECO:0000313" key="4">
    <source>
        <dbReference type="EMBL" id="MCD5309855.1"/>
    </source>
</evidence>
<dbReference type="Proteomes" id="UP001138997">
    <property type="component" value="Unassembled WGS sequence"/>
</dbReference>
<feature type="transmembrane region" description="Helical" evidence="2">
    <location>
        <begin position="37"/>
        <end position="56"/>
    </location>
</feature>
<keyword evidence="2" id="KW-0812">Transmembrane</keyword>
<proteinExistence type="predicted"/>
<keyword evidence="2" id="KW-1133">Transmembrane helix</keyword>
<evidence type="ECO:0000256" key="2">
    <source>
        <dbReference type="SAM" id="Phobius"/>
    </source>
</evidence>
<organism evidence="4 5">
    <name type="scientific">Kineosporia babensis</name>
    <dbReference type="NCBI Taxonomy" id="499548"/>
    <lineage>
        <taxon>Bacteria</taxon>
        <taxon>Bacillati</taxon>
        <taxon>Actinomycetota</taxon>
        <taxon>Actinomycetes</taxon>
        <taxon>Kineosporiales</taxon>
        <taxon>Kineosporiaceae</taxon>
        <taxon>Kineosporia</taxon>
    </lineage>
</organism>
<reference evidence="4" key="1">
    <citation type="submission" date="2021-11" db="EMBL/GenBank/DDBJ databases">
        <title>Streptomyces corallinus and Kineosporia corallina sp. nov., two new coral-derived marine actinobacteria.</title>
        <authorList>
            <person name="Buangrab K."/>
            <person name="Sutthacheep M."/>
            <person name="Yeemin T."/>
            <person name="Harunari E."/>
            <person name="Igarashi Y."/>
            <person name="Sripreechasak P."/>
            <person name="Kanchanasin P."/>
            <person name="Tanasupawat S."/>
            <person name="Phongsopitanun W."/>
        </authorList>
    </citation>
    <scope>NUCLEOTIDE SEQUENCE</scope>
    <source>
        <strain evidence="4">JCM 31032</strain>
    </source>
</reference>
<name>A0A9X1N9Z1_9ACTN</name>
<keyword evidence="2" id="KW-0472">Membrane</keyword>